<protein>
    <submittedName>
        <fullName evidence="1">Uncharacterized protein</fullName>
    </submittedName>
</protein>
<evidence type="ECO:0000313" key="2">
    <source>
        <dbReference type="Proteomes" id="UP000464519"/>
    </source>
</evidence>
<organism evidence="1 2">
    <name type="scientific">Butyrivibrio phage Arawn</name>
    <dbReference type="NCBI Taxonomy" id="2724180"/>
    <lineage>
        <taxon>Viruses</taxon>
        <taxon>Duplodnaviria</taxon>
        <taxon>Heunggongvirae</taxon>
        <taxon>Uroviricota</taxon>
        <taxon>Caudoviricetes</taxon>
        <taxon>Arawnvirus</taxon>
        <taxon>Arawnvirus arawn</taxon>
    </lineage>
</organism>
<proteinExistence type="predicted"/>
<dbReference type="GeneID" id="55626628"/>
<name>A0A6B9SR25_9CAUD</name>
<sequence>MNTTAIAITGIICLTLLAFQIISEVGKTKRHTTELAAGLREKESEGKA</sequence>
<reference evidence="1 2" key="1">
    <citation type="submission" date="2019-12" db="EMBL/GenBank/DDBJ databases">
        <title>The Isolation and Genome Sequencing of Six Novel Lytic Bacteriophages from the Rumen Active Against Butyrivibrio fibrisolvens.</title>
        <authorList>
            <person name="Friedersdorff J.C.A."/>
            <person name="Kingston-Smith A.H."/>
            <person name="Pachebat J.A."/>
            <person name="Rooke D."/>
            <person name="Creevey C.J."/>
        </authorList>
    </citation>
    <scope>NUCLEOTIDE SEQUENCE [LARGE SCALE GENOMIC DNA]</scope>
</reference>
<dbReference type="RefSeq" id="YP_009855887.1">
    <property type="nucleotide sequence ID" value="NC_048848.1"/>
</dbReference>
<accession>A0A6B9SR25</accession>
<evidence type="ECO:0000313" key="1">
    <source>
        <dbReference type="EMBL" id="QHJ73595.1"/>
    </source>
</evidence>
<dbReference type="Proteomes" id="UP000464519">
    <property type="component" value="Segment"/>
</dbReference>
<keyword evidence="2" id="KW-1185">Reference proteome</keyword>
<dbReference type="EMBL" id="MN882550">
    <property type="protein sequence ID" value="QHJ73595.1"/>
    <property type="molecule type" value="Genomic_DNA"/>
</dbReference>